<dbReference type="eggNOG" id="COG0628">
    <property type="taxonomic scope" value="Bacteria"/>
</dbReference>
<evidence type="ECO:0000256" key="8">
    <source>
        <dbReference type="SAM" id="Phobius"/>
    </source>
</evidence>
<dbReference type="Pfam" id="PF01594">
    <property type="entry name" value="AI-2E_transport"/>
    <property type="match status" value="1"/>
</dbReference>
<feature type="transmembrane region" description="Helical" evidence="8">
    <location>
        <begin position="254"/>
        <end position="277"/>
    </location>
</feature>
<keyword evidence="10" id="KW-1185">Reference proteome</keyword>
<proteinExistence type="inferred from homology"/>
<keyword evidence="6" id="KW-0175">Coiled coil</keyword>
<dbReference type="RefSeq" id="WP_013628152.1">
    <property type="nucleotide sequence ID" value="NC_015174.1"/>
</dbReference>
<feature type="transmembrane region" description="Helical" evidence="8">
    <location>
        <begin position="101"/>
        <end position="126"/>
    </location>
</feature>
<dbReference type="HOGENOM" id="CLU_031275_0_1_0"/>
<gene>
    <name evidence="9" type="ordered locus">Plabr_1815</name>
</gene>
<dbReference type="GO" id="GO:0055085">
    <property type="term" value="P:transmembrane transport"/>
    <property type="evidence" value="ECO:0007669"/>
    <property type="project" value="TreeGrafter"/>
</dbReference>
<feature type="transmembrane region" description="Helical" evidence="8">
    <location>
        <begin position="355"/>
        <end position="380"/>
    </location>
</feature>
<dbReference type="AlphaFoldDB" id="F0SG83"/>
<accession>F0SG83</accession>
<comment type="subcellular location">
    <subcellularLocation>
        <location evidence="1">Membrane</location>
        <topology evidence="1">Multi-pass membrane protein</topology>
    </subcellularLocation>
</comment>
<feature type="transmembrane region" description="Helical" evidence="8">
    <location>
        <begin position="289"/>
        <end position="312"/>
    </location>
</feature>
<feature type="region of interest" description="Disordered" evidence="7">
    <location>
        <begin position="22"/>
        <end position="46"/>
    </location>
</feature>
<protein>
    <recommendedName>
        <fullName evidence="11">AI-2E family transporter</fullName>
    </recommendedName>
</protein>
<name>F0SG83_RUBBR</name>
<dbReference type="PANTHER" id="PTHR21716:SF16">
    <property type="entry name" value="BLL1467 PROTEIN"/>
    <property type="match status" value="1"/>
</dbReference>
<keyword evidence="3 8" id="KW-0812">Transmembrane</keyword>
<dbReference type="GO" id="GO:0016020">
    <property type="term" value="C:membrane"/>
    <property type="evidence" value="ECO:0007669"/>
    <property type="project" value="UniProtKB-SubCell"/>
</dbReference>
<evidence type="ECO:0000313" key="9">
    <source>
        <dbReference type="EMBL" id="ADY59425.1"/>
    </source>
</evidence>
<evidence type="ECO:0000256" key="1">
    <source>
        <dbReference type="ARBA" id="ARBA00004141"/>
    </source>
</evidence>
<dbReference type="EMBL" id="CP002546">
    <property type="protein sequence ID" value="ADY59425.1"/>
    <property type="molecule type" value="Genomic_DNA"/>
</dbReference>
<dbReference type="KEGG" id="pbs:Plabr_1815"/>
<evidence type="ECO:0000256" key="2">
    <source>
        <dbReference type="ARBA" id="ARBA00009773"/>
    </source>
</evidence>
<feature type="transmembrane region" description="Helical" evidence="8">
    <location>
        <begin position="318"/>
        <end position="343"/>
    </location>
</feature>
<dbReference type="InterPro" id="IPR002549">
    <property type="entry name" value="AI-2E-like"/>
</dbReference>
<keyword evidence="5 8" id="KW-0472">Membrane</keyword>
<evidence type="ECO:0000313" key="10">
    <source>
        <dbReference type="Proteomes" id="UP000006860"/>
    </source>
</evidence>
<feature type="transmembrane region" description="Helical" evidence="8">
    <location>
        <begin position="56"/>
        <end position="89"/>
    </location>
</feature>
<dbReference type="OrthoDB" id="9799225at2"/>
<evidence type="ECO:0008006" key="11">
    <source>
        <dbReference type="Google" id="ProtNLM"/>
    </source>
</evidence>
<dbReference type="PANTHER" id="PTHR21716">
    <property type="entry name" value="TRANSMEMBRANE PROTEIN"/>
    <property type="match status" value="1"/>
</dbReference>
<reference evidence="10" key="1">
    <citation type="submission" date="2011-02" db="EMBL/GenBank/DDBJ databases">
        <title>The complete genome of Planctomyces brasiliensis DSM 5305.</title>
        <authorList>
            <person name="Lucas S."/>
            <person name="Copeland A."/>
            <person name="Lapidus A."/>
            <person name="Bruce D."/>
            <person name="Goodwin L."/>
            <person name="Pitluck S."/>
            <person name="Kyrpides N."/>
            <person name="Mavromatis K."/>
            <person name="Pagani I."/>
            <person name="Ivanova N."/>
            <person name="Ovchinnikova G."/>
            <person name="Lu M."/>
            <person name="Detter J.C."/>
            <person name="Han C."/>
            <person name="Land M."/>
            <person name="Hauser L."/>
            <person name="Markowitz V."/>
            <person name="Cheng J.-F."/>
            <person name="Hugenholtz P."/>
            <person name="Woyke T."/>
            <person name="Wu D."/>
            <person name="Tindall B."/>
            <person name="Pomrenke H.G."/>
            <person name="Brambilla E."/>
            <person name="Klenk H.-P."/>
            <person name="Eisen J.A."/>
        </authorList>
    </citation>
    <scope>NUCLEOTIDE SEQUENCE [LARGE SCALE GENOMIC DNA]</scope>
    <source>
        <strain evidence="10">ATCC 49424 / DSM 5305 / JCM 21570 / NBRC 103401 / IFAM 1448</strain>
    </source>
</reference>
<evidence type="ECO:0000256" key="6">
    <source>
        <dbReference type="SAM" id="Coils"/>
    </source>
</evidence>
<evidence type="ECO:0000256" key="5">
    <source>
        <dbReference type="ARBA" id="ARBA00023136"/>
    </source>
</evidence>
<keyword evidence="4 8" id="KW-1133">Transmembrane helix</keyword>
<sequence length="405" mass="44498">MSFRAQLTSFRDWERQNAELKTSRSQSDAVVCNSSDRPAETNGHRKSKIRSNAAEACLIALTCLAAFAAIAYAKAVTMPLTMAVLLYLVLRPVMKSFAKWHVPAVAGATICLVVMSAIVFGAIFFLTQPTRQWVNDAPGYMYQLKLKLSGLEEQLENVEEVSDKISDVTNGNDADEIKPMPVEIKQPRLLPGLNLLSSTGGFAAGLVITFGTLFFLLAYGDEMIENLIAGFRTGESRKRAHMLIFDLQHGMSSYLLTITVINALLGVATGTAMWLLGMPNPLLIGTMAFLFNYIPFLGAWVGTGIVFVVAVLQFDSFAYALLVPVTYFTLTSLEGQFITPCILGRSMSMNPLLVFLFLAVWGWIWGIGGVFLAVPLLAVLKIVADYFPSLEWISRTIMMRDTCPS</sequence>
<evidence type="ECO:0000256" key="4">
    <source>
        <dbReference type="ARBA" id="ARBA00022989"/>
    </source>
</evidence>
<comment type="similarity">
    <text evidence="2">Belongs to the autoinducer-2 exporter (AI-2E) (TC 2.A.86) family.</text>
</comment>
<evidence type="ECO:0000256" key="3">
    <source>
        <dbReference type="ARBA" id="ARBA00022692"/>
    </source>
</evidence>
<feature type="compositionally biased region" description="Polar residues" evidence="7">
    <location>
        <begin position="23"/>
        <end position="36"/>
    </location>
</feature>
<organism evidence="9 10">
    <name type="scientific">Rubinisphaera brasiliensis (strain ATCC 49424 / DSM 5305 / JCM 21570 / IAM 15109 / NBRC 103401 / IFAM 1448)</name>
    <name type="common">Planctomyces brasiliensis</name>
    <dbReference type="NCBI Taxonomy" id="756272"/>
    <lineage>
        <taxon>Bacteria</taxon>
        <taxon>Pseudomonadati</taxon>
        <taxon>Planctomycetota</taxon>
        <taxon>Planctomycetia</taxon>
        <taxon>Planctomycetales</taxon>
        <taxon>Planctomycetaceae</taxon>
        <taxon>Rubinisphaera</taxon>
    </lineage>
</organism>
<feature type="coiled-coil region" evidence="6">
    <location>
        <begin position="141"/>
        <end position="168"/>
    </location>
</feature>
<dbReference type="Proteomes" id="UP000006860">
    <property type="component" value="Chromosome"/>
</dbReference>
<feature type="transmembrane region" description="Helical" evidence="8">
    <location>
        <begin position="195"/>
        <end position="219"/>
    </location>
</feature>
<evidence type="ECO:0000256" key="7">
    <source>
        <dbReference type="SAM" id="MobiDB-lite"/>
    </source>
</evidence>